<comment type="caution">
    <text evidence="8">The sequence shown here is derived from an EMBL/GenBank/DDBJ whole genome shotgun (WGS) entry which is preliminary data.</text>
</comment>
<evidence type="ECO:0000313" key="8">
    <source>
        <dbReference type="EMBL" id="KAL1878036.1"/>
    </source>
</evidence>
<keyword evidence="3 6" id="KW-1133">Transmembrane helix</keyword>
<evidence type="ECO:0000313" key="9">
    <source>
        <dbReference type="Proteomes" id="UP001586593"/>
    </source>
</evidence>
<keyword evidence="9" id="KW-1185">Reference proteome</keyword>
<feature type="transmembrane region" description="Helical" evidence="6">
    <location>
        <begin position="215"/>
        <end position="241"/>
    </location>
</feature>
<accession>A0ABR3XQN8</accession>
<reference evidence="8 9" key="1">
    <citation type="journal article" date="2024" name="Commun. Biol.">
        <title>Comparative genomic analysis of thermophilic fungi reveals convergent evolutionary adaptations and gene losses.</title>
        <authorList>
            <person name="Steindorff A.S."/>
            <person name="Aguilar-Pontes M.V."/>
            <person name="Robinson A.J."/>
            <person name="Andreopoulos B."/>
            <person name="LaButti K."/>
            <person name="Kuo A."/>
            <person name="Mondo S."/>
            <person name="Riley R."/>
            <person name="Otillar R."/>
            <person name="Haridas S."/>
            <person name="Lipzen A."/>
            <person name="Grimwood J."/>
            <person name="Schmutz J."/>
            <person name="Clum A."/>
            <person name="Reid I.D."/>
            <person name="Moisan M.C."/>
            <person name="Butler G."/>
            <person name="Nguyen T.T.M."/>
            <person name="Dewar K."/>
            <person name="Conant G."/>
            <person name="Drula E."/>
            <person name="Henrissat B."/>
            <person name="Hansel C."/>
            <person name="Singer S."/>
            <person name="Hutchinson M.I."/>
            <person name="de Vries R.P."/>
            <person name="Natvig D.O."/>
            <person name="Powell A.J."/>
            <person name="Tsang A."/>
            <person name="Grigoriev I.V."/>
        </authorList>
    </citation>
    <scope>NUCLEOTIDE SEQUENCE [LARGE SCALE GENOMIC DNA]</scope>
    <source>
        <strain evidence="8 9">ATCC 24622</strain>
    </source>
</reference>
<dbReference type="Proteomes" id="UP001586593">
    <property type="component" value="Unassembled WGS sequence"/>
</dbReference>
<evidence type="ECO:0000256" key="1">
    <source>
        <dbReference type="ARBA" id="ARBA00004141"/>
    </source>
</evidence>
<feature type="transmembrane region" description="Helical" evidence="6">
    <location>
        <begin position="253"/>
        <end position="275"/>
    </location>
</feature>
<feature type="transmembrane region" description="Helical" evidence="6">
    <location>
        <begin position="165"/>
        <end position="195"/>
    </location>
</feature>
<name>A0ABR3XQN8_9PEZI</name>
<organism evidence="8 9">
    <name type="scientific">Phialemonium thermophilum</name>
    <dbReference type="NCBI Taxonomy" id="223376"/>
    <lineage>
        <taxon>Eukaryota</taxon>
        <taxon>Fungi</taxon>
        <taxon>Dikarya</taxon>
        <taxon>Ascomycota</taxon>
        <taxon>Pezizomycotina</taxon>
        <taxon>Sordariomycetes</taxon>
        <taxon>Sordariomycetidae</taxon>
        <taxon>Cephalothecales</taxon>
        <taxon>Cephalothecaceae</taxon>
        <taxon>Phialemonium</taxon>
    </lineage>
</organism>
<sequence length="500" mass="54377">MDFYAVASPTTITTALDGETQTPLPSLNLSWPMGGTGSDLPFFDTRRSLQSDIIACAVVTWLIALTFVGLRFYTRGRLLDVLGSTDWCILLSVAFAGGVSVSSVEQAVRGAGKHIWQSDPEQVPALSRAAWYGILFYTLSLTLTKVSILLLYSRLFTTLSWARRANFAVLVCVLAISVWLVASVFTACVPLRAFWDWRIVQPTAAAADHVYCQPIGLWWAVQGLHIATDLIIVVLPIPVLVRVSLPVAPKLGLLAVFTLGFFVCIVSVLRLLALIRIETSPPLDPTYSAAELIFWTTVETNAAISCACTVTLRPLALRLFSRGQNRTQPRPARCSSSFSSSSFVLSVPSLIPSLVSFFQKLLGRGRLRLGSLGGRNYEGGNKVTPSRGRSIRPRSLVRTPSWSPNDESRWAVRPASDGGLLKEVLGAMDDLEAQRGAAGGADSCMSMIPRQRTPEEDEEEIMRLGGGFGSLRAPPKAHLRLSIQVTKTVQVTSESLRNAA</sequence>
<evidence type="ECO:0000256" key="5">
    <source>
        <dbReference type="ARBA" id="ARBA00038359"/>
    </source>
</evidence>
<comment type="subcellular location">
    <subcellularLocation>
        <location evidence="1">Membrane</location>
        <topology evidence="1">Multi-pass membrane protein</topology>
    </subcellularLocation>
</comment>
<comment type="similarity">
    <text evidence="5">Belongs to the SAT4 family.</text>
</comment>
<keyword evidence="2 6" id="KW-0812">Transmembrane</keyword>
<feature type="transmembrane region" description="Helical" evidence="6">
    <location>
        <begin position="129"/>
        <end position="153"/>
    </location>
</feature>
<keyword evidence="4 6" id="KW-0472">Membrane</keyword>
<dbReference type="PANTHER" id="PTHR33048">
    <property type="entry name" value="PTH11-LIKE INTEGRAL MEMBRANE PROTEIN (AFU_ORTHOLOGUE AFUA_5G11245)"/>
    <property type="match status" value="1"/>
</dbReference>
<feature type="transmembrane region" description="Helical" evidence="6">
    <location>
        <begin position="53"/>
        <end position="73"/>
    </location>
</feature>
<evidence type="ECO:0000256" key="6">
    <source>
        <dbReference type="SAM" id="Phobius"/>
    </source>
</evidence>
<dbReference type="PANTHER" id="PTHR33048:SF47">
    <property type="entry name" value="INTEGRAL MEMBRANE PROTEIN-RELATED"/>
    <property type="match status" value="1"/>
</dbReference>
<evidence type="ECO:0000256" key="3">
    <source>
        <dbReference type="ARBA" id="ARBA00022989"/>
    </source>
</evidence>
<protein>
    <recommendedName>
        <fullName evidence="7">Rhodopsin domain-containing protein</fullName>
    </recommendedName>
</protein>
<evidence type="ECO:0000256" key="2">
    <source>
        <dbReference type="ARBA" id="ARBA00022692"/>
    </source>
</evidence>
<proteinExistence type="inferred from homology"/>
<evidence type="ECO:0000259" key="7">
    <source>
        <dbReference type="Pfam" id="PF20684"/>
    </source>
</evidence>
<evidence type="ECO:0000256" key="4">
    <source>
        <dbReference type="ARBA" id="ARBA00023136"/>
    </source>
</evidence>
<dbReference type="InterPro" id="IPR052337">
    <property type="entry name" value="SAT4-like"/>
</dbReference>
<dbReference type="InterPro" id="IPR049326">
    <property type="entry name" value="Rhodopsin_dom_fungi"/>
</dbReference>
<dbReference type="Pfam" id="PF20684">
    <property type="entry name" value="Fung_rhodopsin"/>
    <property type="match status" value="1"/>
</dbReference>
<dbReference type="EMBL" id="JAZHXJ010000059">
    <property type="protein sequence ID" value="KAL1878036.1"/>
    <property type="molecule type" value="Genomic_DNA"/>
</dbReference>
<gene>
    <name evidence="8" type="ORF">VTK73DRAFT_8260</name>
</gene>
<feature type="domain" description="Rhodopsin" evidence="7">
    <location>
        <begin position="70"/>
        <end position="316"/>
    </location>
</feature>